<dbReference type="PATRIC" id="fig|1348663.4.peg.1929"/>
<feature type="compositionally biased region" description="Basic and acidic residues" evidence="1">
    <location>
        <begin position="62"/>
        <end position="72"/>
    </location>
</feature>
<dbReference type="AlphaFoldDB" id="A0A066YXE7"/>
<keyword evidence="3" id="KW-1185">Reference proteome</keyword>
<organism evidence="2 3">
    <name type="scientific">Kitasatospora cheerisanensis KCTC 2395</name>
    <dbReference type="NCBI Taxonomy" id="1348663"/>
    <lineage>
        <taxon>Bacteria</taxon>
        <taxon>Bacillati</taxon>
        <taxon>Actinomycetota</taxon>
        <taxon>Actinomycetes</taxon>
        <taxon>Kitasatosporales</taxon>
        <taxon>Streptomycetaceae</taxon>
        <taxon>Kitasatospora</taxon>
    </lineage>
</organism>
<name>A0A066YXE7_9ACTN</name>
<gene>
    <name evidence="2" type="ORF">KCH_20000</name>
</gene>
<dbReference type="EMBL" id="JNBY01000073">
    <property type="protein sequence ID" value="KDN86183.1"/>
    <property type="molecule type" value="Genomic_DNA"/>
</dbReference>
<reference evidence="2 3" key="1">
    <citation type="submission" date="2014-05" db="EMBL/GenBank/DDBJ databases">
        <title>Draft Genome Sequence of Kitasatospora cheerisanensis KCTC 2395.</title>
        <authorList>
            <person name="Nam D.H."/>
        </authorList>
    </citation>
    <scope>NUCLEOTIDE SEQUENCE [LARGE SCALE GENOMIC DNA]</scope>
    <source>
        <strain evidence="2 3">KCTC 2395</strain>
    </source>
</reference>
<protein>
    <submittedName>
        <fullName evidence="2">Uncharacterized protein</fullName>
    </submittedName>
</protein>
<sequence length="129" mass="13728">MRMNVYAPLNVARLKRDALDPGLAGDGIVMAFHVLVPPLGRSIRPCPGWCDNASRPSTGSRTPDEPSRDAHAGRRIPPLRRVVRRRTVSTQVAPVGADGPTVDTALRAGAAAIPDECDSGRSNRGKLAK</sequence>
<feature type="region of interest" description="Disordered" evidence="1">
    <location>
        <begin position="48"/>
        <end position="77"/>
    </location>
</feature>
<evidence type="ECO:0000313" key="3">
    <source>
        <dbReference type="Proteomes" id="UP000027178"/>
    </source>
</evidence>
<comment type="caution">
    <text evidence="2">The sequence shown here is derived from an EMBL/GenBank/DDBJ whole genome shotgun (WGS) entry which is preliminary data.</text>
</comment>
<proteinExistence type="predicted"/>
<dbReference type="HOGENOM" id="CLU_1945907_0_0_11"/>
<dbReference type="Proteomes" id="UP000027178">
    <property type="component" value="Unassembled WGS sequence"/>
</dbReference>
<evidence type="ECO:0000256" key="1">
    <source>
        <dbReference type="SAM" id="MobiDB-lite"/>
    </source>
</evidence>
<accession>A0A066YXE7</accession>
<evidence type="ECO:0000313" key="2">
    <source>
        <dbReference type="EMBL" id="KDN86183.1"/>
    </source>
</evidence>